<evidence type="ECO:0008006" key="5">
    <source>
        <dbReference type="Google" id="ProtNLM"/>
    </source>
</evidence>
<accession>A0ABQ2XVH8</accession>
<organism evidence="3 4">
    <name type="scientific">Undibacterium squillarum</name>
    <dbReference type="NCBI Taxonomy" id="1131567"/>
    <lineage>
        <taxon>Bacteria</taxon>
        <taxon>Pseudomonadati</taxon>
        <taxon>Pseudomonadota</taxon>
        <taxon>Betaproteobacteria</taxon>
        <taxon>Burkholderiales</taxon>
        <taxon>Oxalobacteraceae</taxon>
        <taxon>Undibacterium</taxon>
    </lineage>
</organism>
<feature type="domain" description="DUF2241" evidence="1">
    <location>
        <begin position="3"/>
        <end position="68"/>
    </location>
</feature>
<dbReference type="RefSeq" id="WP_189356183.1">
    <property type="nucleotide sequence ID" value="NZ_BMYU01000002.1"/>
</dbReference>
<keyword evidence="4" id="KW-1185">Reference proteome</keyword>
<dbReference type="Pfam" id="PF13840">
    <property type="entry name" value="ACT_7"/>
    <property type="match status" value="1"/>
</dbReference>
<comment type="caution">
    <text evidence="3">The sequence shown here is derived from an EMBL/GenBank/DDBJ whole genome shotgun (WGS) entry which is preliminary data.</text>
</comment>
<dbReference type="EMBL" id="BMYU01000002">
    <property type="protein sequence ID" value="GGX36299.1"/>
    <property type="molecule type" value="Genomic_DNA"/>
</dbReference>
<feature type="domain" description="CASTOR ACT" evidence="2">
    <location>
        <begin position="69"/>
        <end position="125"/>
    </location>
</feature>
<sequence>MVISDLNVLLQSMQPALHEGVYVYCVVPHGSAMQGLSPVVSVTEAEGLTLVLPEQQALDAGLAILFRAAWITLTVHSDLQAIGLTAAFATALGKAGISCNVVAGAYHDHIFVPVEKGESAMDALRALQHEESRSGM</sequence>
<dbReference type="PANTHER" id="PTHR39199:SF1">
    <property type="entry name" value="BLR5128 PROTEIN"/>
    <property type="match status" value="1"/>
</dbReference>
<dbReference type="InterPro" id="IPR018717">
    <property type="entry name" value="DUF2241"/>
</dbReference>
<dbReference type="SUPFAM" id="SSF55021">
    <property type="entry name" value="ACT-like"/>
    <property type="match status" value="2"/>
</dbReference>
<dbReference type="Pfam" id="PF10000">
    <property type="entry name" value="ACT_3"/>
    <property type="match status" value="1"/>
</dbReference>
<protein>
    <recommendedName>
        <fullName evidence="5">Aspartate kinase</fullName>
    </recommendedName>
</protein>
<dbReference type="InterPro" id="IPR027795">
    <property type="entry name" value="CASTOR_ACT_dom"/>
</dbReference>
<evidence type="ECO:0000313" key="3">
    <source>
        <dbReference type="EMBL" id="GGX36299.1"/>
    </source>
</evidence>
<dbReference type="PANTHER" id="PTHR39199">
    <property type="entry name" value="BLR5128 PROTEIN"/>
    <property type="match status" value="1"/>
</dbReference>
<evidence type="ECO:0000259" key="2">
    <source>
        <dbReference type="Pfam" id="PF13840"/>
    </source>
</evidence>
<evidence type="ECO:0000259" key="1">
    <source>
        <dbReference type="Pfam" id="PF10000"/>
    </source>
</evidence>
<gene>
    <name evidence="3" type="ORF">GCM10010946_12470</name>
</gene>
<reference evidence="4" key="1">
    <citation type="journal article" date="2019" name="Int. J. Syst. Evol. Microbiol.">
        <title>The Global Catalogue of Microorganisms (GCM) 10K type strain sequencing project: providing services to taxonomists for standard genome sequencing and annotation.</title>
        <authorList>
            <consortium name="The Broad Institute Genomics Platform"/>
            <consortium name="The Broad Institute Genome Sequencing Center for Infectious Disease"/>
            <person name="Wu L."/>
            <person name="Ma J."/>
        </authorList>
    </citation>
    <scope>NUCLEOTIDE SEQUENCE [LARGE SCALE GENOMIC DNA]</scope>
    <source>
        <strain evidence="4">KCTC 23917</strain>
    </source>
</reference>
<dbReference type="Gene3D" id="3.30.2130.10">
    <property type="entry name" value="VC0802-like"/>
    <property type="match status" value="1"/>
</dbReference>
<dbReference type="Proteomes" id="UP000653343">
    <property type="component" value="Unassembled WGS sequence"/>
</dbReference>
<name>A0ABQ2XVH8_9BURK</name>
<evidence type="ECO:0000313" key="4">
    <source>
        <dbReference type="Proteomes" id="UP000653343"/>
    </source>
</evidence>
<proteinExistence type="predicted"/>
<dbReference type="InterPro" id="IPR045865">
    <property type="entry name" value="ACT-like_dom_sf"/>
</dbReference>